<evidence type="ECO:0000313" key="4">
    <source>
        <dbReference type="Proteomes" id="UP001599542"/>
    </source>
</evidence>
<dbReference type="Proteomes" id="UP001599542">
    <property type="component" value="Unassembled WGS sequence"/>
</dbReference>
<feature type="region of interest" description="Disordered" evidence="1">
    <location>
        <begin position="1"/>
        <end position="63"/>
    </location>
</feature>
<organism evidence="3 4">
    <name type="scientific">Kitasatospora phosalacinea</name>
    <dbReference type="NCBI Taxonomy" id="2065"/>
    <lineage>
        <taxon>Bacteria</taxon>
        <taxon>Bacillati</taxon>
        <taxon>Actinomycetota</taxon>
        <taxon>Actinomycetes</taxon>
        <taxon>Kitasatosporales</taxon>
        <taxon>Streptomycetaceae</taxon>
        <taxon>Kitasatospora</taxon>
    </lineage>
</organism>
<keyword evidence="2" id="KW-0472">Membrane</keyword>
<reference evidence="3 4" key="1">
    <citation type="submission" date="2024-09" db="EMBL/GenBank/DDBJ databases">
        <title>The Natural Products Discovery Center: Release of the First 8490 Sequenced Strains for Exploring Actinobacteria Biosynthetic Diversity.</title>
        <authorList>
            <person name="Kalkreuter E."/>
            <person name="Kautsar S.A."/>
            <person name="Yang D."/>
            <person name="Bader C.D."/>
            <person name="Teijaro C.N."/>
            <person name="Fluegel L."/>
            <person name="Davis C.M."/>
            <person name="Simpson J.R."/>
            <person name="Lauterbach L."/>
            <person name="Steele A.D."/>
            <person name="Gui C."/>
            <person name="Meng S."/>
            <person name="Li G."/>
            <person name="Viehrig K."/>
            <person name="Ye F."/>
            <person name="Su P."/>
            <person name="Kiefer A.F."/>
            <person name="Nichols A."/>
            <person name="Cepeda A.J."/>
            <person name="Yan W."/>
            <person name="Fan B."/>
            <person name="Jiang Y."/>
            <person name="Adhikari A."/>
            <person name="Zheng C.-J."/>
            <person name="Schuster L."/>
            <person name="Cowan T.M."/>
            <person name="Smanski M.J."/>
            <person name="Chevrette M.G."/>
            <person name="De Carvalho L.P.S."/>
            <person name="Shen B."/>
        </authorList>
    </citation>
    <scope>NUCLEOTIDE SEQUENCE [LARGE SCALE GENOMIC DNA]</scope>
    <source>
        <strain evidence="3 4">NPDC058753</strain>
    </source>
</reference>
<keyword evidence="4" id="KW-1185">Reference proteome</keyword>
<keyword evidence="2" id="KW-1133">Transmembrane helix</keyword>
<sequence length="279" mass="29846">MTELPPDQGLRLGPVRKREAPDPTVRLRPAAPADEQRTVQLRPAAPSPDAEETVRLSGAEETVRLSDAEETVRLADAEEAEETVRLPGAAETVRLDPGRTLPVGLDATLLEPAAPGAGPEGGLRRFGPGVPPGAAAVWRGEADAAAPRRRWDRWLLVPLVLLLALLGYLLWDRYGRPVAVAGVTVRTAAAGPGCDGTAVVTGTLETDGGEGDVRYRWVRSDGTESEPVVQHVEAGHRRTEVRLEWTFRGRGEYAATARLEVLQPAGGRYAATSFAYSCP</sequence>
<name>A0ABW6GSG7_9ACTN</name>
<evidence type="ECO:0000313" key="3">
    <source>
        <dbReference type="EMBL" id="MFE1355710.1"/>
    </source>
</evidence>
<feature type="transmembrane region" description="Helical" evidence="2">
    <location>
        <begin position="154"/>
        <end position="171"/>
    </location>
</feature>
<dbReference type="RefSeq" id="WP_380330907.1">
    <property type="nucleotide sequence ID" value="NZ_JBHYPW010000073.1"/>
</dbReference>
<protein>
    <recommendedName>
        <fullName evidence="5">Ig-like domain-containing protein</fullName>
    </recommendedName>
</protein>
<comment type="caution">
    <text evidence="3">The sequence shown here is derived from an EMBL/GenBank/DDBJ whole genome shotgun (WGS) entry which is preliminary data.</text>
</comment>
<evidence type="ECO:0008006" key="5">
    <source>
        <dbReference type="Google" id="ProtNLM"/>
    </source>
</evidence>
<evidence type="ECO:0000256" key="1">
    <source>
        <dbReference type="SAM" id="MobiDB-lite"/>
    </source>
</evidence>
<accession>A0ABW6GSG7</accession>
<keyword evidence="2" id="KW-0812">Transmembrane</keyword>
<proteinExistence type="predicted"/>
<dbReference type="EMBL" id="JBHYPX010000066">
    <property type="protein sequence ID" value="MFE1355710.1"/>
    <property type="molecule type" value="Genomic_DNA"/>
</dbReference>
<gene>
    <name evidence="3" type="ORF">ACFW6T_27400</name>
</gene>
<evidence type="ECO:0000256" key="2">
    <source>
        <dbReference type="SAM" id="Phobius"/>
    </source>
</evidence>